<dbReference type="InterPro" id="IPR036390">
    <property type="entry name" value="WH_DNA-bd_sf"/>
</dbReference>
<dbReference type="CDD" id="cd05466">
    <property type="entry name" value="PBP2_LTTR_substrate"/>
    <property type="match status" value="1"/>
</dbReference>
<dbReference type="InterPro" id="IPR005119">
    <property type="entry name" value="LysR_subst-bd"/>
</dbReference>
<dbReference type="PANTHER" id="PTHR30126">
    <property type="entry name" value="HTH-TYPE TRANSCRIPTIONAL REGULATOR"/>
    <property type="match status" value="1"/>
</dbReference>
<dbReference type="RefSeq" id="WP_102714933.1">
    <property type="nucleotide sequence ID" value="NZ_PJKA01000013.1"/>
</dbReference>
<dbReference type="GO" id="GO:0003700">
    <property type="term" value="F:DNA-binding transcription factor activity"/>
    <property type="evidence" value="ECO:0007669"/>
    <property type="project" value="InterPro"/>
</dbReference>
<keyword evidence="2" id="KW-0805">Transcription regulation</keyword>
<sequence length="305" mass="33589">MFEHLFAERGLSLDRLKTLIEVAKAGSIAAAARGDSARQSLYSRQIKELEEFFGVELAGRRGKVLALTRSGWELVRLASESLCLLDDFKSRSRNLPYRFTIGAGDSLHAWVVAPVLADIQRRGLPWLFALENLRNSEIPLKLQNMDVDFGIVRTSALAAEGLESRAICSMDYALYVPAALAGKKVRGRDEDFSLLLGMFPLATLGSGSGFHASLKRNCAEFGISLRVQCETQSFPFAARMLKSGAFMAVLPCMAEAELGGGFVKVTHPALDRLSRSISLAWNPRLLRVRPSARRVIDVFSAPERE</sequence>
<organism evidence="6 7">
    <name type="scientific">Akkermansia muciniphila</name>
    <dbReference type="NCBI Taxonomy" id="239935"/>
    <lineage>
        <taxon>Bacteria</taxon>
        <taxon>Pseudomonadati</taxon>
        <taxon>Verrucomicrobiota</taxon>
        <taxon>Verrucomicrobiia</taxon>
        <taxon>Verrucomicrobiales</taxon>
        <taxon>Akkermansiaceae</taxon>
        <taxon>Akkermansia</taxon>
    </lineage>
</organism>
<reference evidence="6 7" key="1">
    <citation type="journal article" date="2017" name="BMC Genomics">
        <title>Genome sequencing of 39 Akkermansia muciniphila isolates reveals its population structure, genomic and functional diverisity, and global distribution in mammalian gut microbiotas.</title>
        <authorList>
            <person name="Guo X."/>
            <person name="Li S."/>
            <person name="Zhang J."/>
            <person name="Wu F."/>
            <person name="Li X."/>
            <person name="Wu D."/>
            <person name="Zhang M."/>
            <person name="Ou Z."/>
            <person name="Jie Z."/>
            <person name="Yan Q."/>
            <person name="Li P."/>
            <person name="Yi J."/>
            <person name="Peng Y."/>
        </authorList>
    </citation>
    <scope>NUCLEOTIDE SEQUENCE [LARGE SCALE GENOMIC DNA]</scope>
    <source>
        <strain evidence="6 7">GP24</strain>
    </source>
</reference>
<evidence type="ECO:0000256" key="3">
    <source>
        <dbReference type="ARBA" id="ARBA00023125"/>
    </source>
</evidence>
<dbReference type="SUPFAM" id="SSF46785">
    <property type="entry name" value="Winged helix' DNA-binding domain"/>
    <property type="match status" value="1"/>
</dbReference>
<comment type="caution">
    <text evidence="6">The sequence shown here is derived from an EMBL/GenBank/DDBJ whole genome shotgun (WGS) entry which is preliminary data.</text>
</comment>
<keyword evidence="4" id="KW-0804">Transcription</keyword>
<dbReference type="AlphaFoldDB" id="A0A2N8HAL7"/>
<name>A0A2N8HAL7_9BACT</name>
<evidence type="ECO:0000313" key="7">
    <source>
        <dbReference type="Proteomes" id="UP000236000"/>
    </source>
</evidence>
<dbReference type="Pfam" id="PF00126">
    <property type="entry name" value="HTH_1"/>
    <property type="match status" value="1"/>
</dbReference>
<gene>
    <name evidence="6" type="ORF">CXU22_09580</name>
</gene>
<evidence type="ECO:0000256" key="4">
    <source>
        <dbReference type="ARBA" id="ARBA00023163"/>
    </source>
</evidence>
<dbReference type="Pfam" id="PF03466">
    <property type="entry name" value="LysR_substrate"/>
    <property type="match status" value="1"/>
</dbReference>
<dbReference type="Gene3D" id="3.40.190.290">
    <property type="match status" value="1"/>
</dbReference>
<dbReference type="EMBL" id="PJKA01000013">
    <property type="protein sequence ID" value="PNC16897.1"/>
    <property type="molecule type" value="Genomic_DNA"/>
</dbReference>
<evidence type="ECO:0000256" key="2">
    <source>
        <dbReference type="ARBA" id="ARBA00023015"/>
    </source>
</evidence>
<dbReference type="Proteomes" id="UP000236000">
    <property type="component" value="Unassembled WGS sequence"/>
</dbReference>
<dbReference type="OrthoDB" id="198629at2"/>
<dbReference type="SUPFAM" id="SSF53850">
    <property type="entry name" value="Periplasmic binding protein-like II"/>
    <property type="match status" value="1"/>
</dbReference>
<dbReference type="InterPro" id="IPR000847">
    <property type="entry name" value="LysR_HTH_N"/>
</dbReference>
<evidence type="ECO:0000256" key="1">
    <source>
        <dbReference type="ARBA" id="ARBA00009437"/>
    </source>
</evidence>
<accession>A0A2N8HAL7</accession>
<dbReference type="InterPro" id="IPR036388">
    <property type="entry name" value="WH-like_DNA-bd_sf"/>
</dbReference>
<evidence type="ECO:0000259" key="5">
    <source>
        <dbReference type="PROSITE" id="PS50931"/>
    </source>
</evidence>
<dbReference type="PANTHER" id="PTHR30126:SF40">
    <property type="entry name" value="HTH-TYPE TRANSCRIPTIONAL REGULATOR GLTR"/>
    <property type="match status" value="1"/>
</dbReference>
<proteinExistence type="inferred from homology"/>
<feature type="domain" description="HTH lysR-type" evidence="5">
    <location>
        <begin position="11"/>
        <end position="68"/>
    </location>
</feature>
<evidence type="ECO:0000313" key="6">
    <source>
        <dbReference type="EMBL" id="PNC16897.1"/>
    </source>
</evidence>
<comment type="similarity">
    <text evidence="1">Belongs to the LysR transcriptional regulatory family.</text>
</comment>
<dbReference type="GO" id="GO:0000976">
    <property type="term" value="F:transcription cis-regulatory region binding"/>
    <property type="evidence" value="ECO:0007669"/>
    <property type="project" value="TreeGrafter"/>
</dbReference>
<protein>
    <submittedName>
        <fullName evidence="6">LysR family transcriptional regulator</fullName>
    </submittedName>
</protein>
<dbReference type="Gene3D" id="1.10.10.10">
    <property type="entry name" value="Winged helix-like DNA-binding domain superfamily/Winged helix DNA-binding domain"/>
    <property type="match status" value="1"/>
</dbReference>
<dbReference type="PROSITE" id="PS50931">
    <property type="entry name" value="HTH_LYSR"/>
    <property type="match status" value="1"/>
</dbReference>
<keyword evidence="3" id="KW-0238">DNA-binding</keyword>